<reference evidence="2" key="1">
    <citation type="journal article" date="2014" name="Int. J. Syst. Evol. Microbiol.">
        <title>Complete genome sequence of Corynebacterium casei LMG S-19264T (=DSM 44701T), isolated from a smear-ripened cheese.</title>
        <authorList>
            <consortium name="US DOE Joint Genome Institute (JGI-PGF)"/>
            <person name="Walter F."/>
            <person name="Albersmeier A."/>
            <person name="Kalinowski J."/>
            <person name="Ruckert C."/>
        </authorList>
    </citation>
    <scope>NUCLEOTIDE SEQUENCE</scope>
    <source>
        <strain evidence="2">CGMCC 1.14988</strain>
    </source>
</reference>
<dbReference type="AlphaFoldDB" id="A0A8J3EWU1"/>
<keyword evidence="3" id="KW-1185">Reference proteome</keyword>
<evidence type="ECO:0000313" key="3">
    <source>
        <dbReference type="Proteomes" id="UP000650511"/>
    </source>
</evidence>
<comment type="caution">
    <text evidence="2">The sequence shown here is derived from an EMBL/GenBank/DDBJ whole genome shotgun (WGS) entry which is preliminary data.</text>
</comment>
<dbReference type="EMBL" id="BMHA01000003">
    <property type="protein sequence ID" value="GGI04423.1"/>
    <property type="molecule type" value="Genomic_DNA"/>
</dbReference>
<accession>A0A8J3EWU1</accession>
<sequence length="77" mass="8592">MTGRSCNRHGRMQPPDLRQARTDPTAPARIVVGCVRRRDVARAADRATNRAKTSRTPNRHVTGPEHTAGIVRLVIRQ</sequence>
<gene>
    <name evidence="2" type="ORF">GCM10011354_09020</name>
</gene>
<protein>
    <submittedName>
        <fullName evidence="2">Uncharacterized protein</fullName>
    </submittedName>
</protein>
<proteinExistence type="predicted"/>
<organism evidence="2 3">
    <name type="scientific">Egicoccus halophilus</name>
    <dbReference type="NCBI Taxonomy" id="1670830"/>
    <lineage>
        <taxon>Bacteria</taxon>
        <taxon>Bacillati</taxon>
        <taxon>Actinomycetota</taxon>
        <taxon>Nitriliruptoria</taxon>
        <taxon>Egicoccales</taxon>
        <taxon>Egicoccaceae</taxon>
        <taxon>Egicoccus</taxon>
    </lineage>
</organism>
<reference evidence="2" key="2">
    <citation type="submission" date="2020-09" db="EMBL/GenBank/DDBJ databases">
        <authorList>
            <person name="Sun Q."/>
            <person name="Zhou Y."/>
        </authorList>
    </citation>
    <scope>NUCLEOTIDE SEQUENCE</scope>
    <source>
        <strain evidence="2">CGMCC 1.14988</strain>
    </source>
</reference>
<feature type="region of interest" description="Disordered" evidence="1">
    <location>
        <begin position="1"/>
        <end position="25"/>
    </location>
</feature>
<dbReference type="Proteomes" id="UP000650511">
    <property type="component" value="Unassembled WGS sequence"/>
</dbReference>
<evidence type="ECO:0000313" key="2">
    <source>
        <dbReference type="EMBL" id="GGI04423.1"/>
    </source>
</evidence>
<feature type="region of interest" description="Disordered" evidence="1">
    <location>
        <begin position="43"/>
        <end position="68"/>
    </location>
</feature>
<evidence type="ECO:0000256" key="1">
    <source>
        <dbReference type="SAM" id="MobiDB-lite"/>
    </source>
</evidence>
<feature type="compositionally biased region" description="Basic residues" evidence="1">
    <location>
        <begin position="1"/>
        <end position="11"/>
    </location>
</feature>
<name>A0A8J3EWU1_9ACTN</name>